<accession>A0A445GTH3</accession>
<name>A0A445GTH3_GLYSO</name>
<evidence type="ECO:0000256" key="7">
    <source>
        <dbReference type="ARBA" id="ARBA00033417"/>
    </source>
</evidence>
<comment type="similarity">
    <text evidence="2 8">Belongs to the glycosyl hydrolase 17 family.</text>
</comment>
<evidence type="ECO:0000256" key="5">
    <source>
        <dbReference type="ARBA" id="ARBA00023295"/>
    </source>
</evidence>
<evidence type="ECO:0000256" key="4">
    <source>
        <dbReference type="ARBA" id="ARBA00022801"/>
    </source>
</evidence>
<reference evidence="10 11" key="1">
    <citation type="submission" date="2018-09" db="EMBL/GenBank/DDBJ databases">
        <title>A high-quality reference genome of wild soybean provides a powerful tool to mine soybean genomes.</title>
        <authorList>
            <person name="Xie M."/>
            <person name="Chung C.Y.L."/>
            <person name="Li M.-W."/>
            <person name="Wong F.-L."/>
            <person name="Chan T.-F."/>
            <person name="Lam H.-M."/>
        </authorList>
    </citation>
    <scope>NUCLEOTIDE SEQUENCE [LARGE SCALE GENOMIC DNA]</scope>
    <source>
        <strain evidence="11">cv. W05</strain>
        <tissue evidence="10">Hypocotyl of etiolated seedlings</tissue>
    </source>
</reference>
<dbReference type="InterPro" id="IPR044965">
    <property type="entry name" value="Glyco_hydro_17_plant"/>
</dbReference>
<keyword evidence="4 10" id="KW-0378">Hydrolase</keyword>
<evidence type="ECO:0000256" key="2">
    <source>
        <dbReference type="ARBA" id="ARBA00008773"/>
    </source>
</evidence>
<dbReference type="PANTHER" id="PTHR32227">
    <property type="entry name" value="GLUCAN ENDO-1,3-BETA-GLUCOSIDASE BG1-RELATED-RELATED"/>
    <property type="match status" value="1"/>
</dbReference>
<keyword evidence="9" id="KW-0732">Signal</keyword>
<evidence type="ECO:0000256" key="6">
    <source>
        <dbReference type="ARBA" id="ARBA00033335"/>
    </source>
</evidence>
<dbReference type="InterPro" id="IPR017853">
    <property type="entry name" value="GH"/>
</dbReference>
<dbReference type="AlphaFoldDB" id="A0A445GTH3"/>
<dbReference type="EC" id="3.2.1.39" evidence="3"/>
<dbReference type="GO" id="GO:0005975">
    <property type="term" value="P:carbohydrate metabolic process"/>
    <property type="evidence" value="ECO:0007669"/>
    <property type="project" value="InterPro"/>
</dbReference>
<evidence type="ECO:0000313" key="11">
    <source>
        <dbReference type="Proteomes" id="UP000289340"/>
    </source>
</evidence>
<evidence type="ECO:0000256" key="3">
    <source>
        <dbReference type="ARBA" id="ARBA00012780"/>
    </source>
</evidence>
<organism evidence="10 11">
    <name type="scientific">Glycine soja</name>
    <name type="common">Wild soybean</name>
    <dbReference type="NCBI Taxonomy" id="3848"/>
    <lineage>
        <taxon>Eukaryota</taxon>
        <taxon>Viridiplantae</taxon>
        <taxon>Streptophyta</taxon>
        <taxon>Embryophyta</taxon>
        <taxon>Tracheophyta</taxon>
        <taxon>Spermatophyta</taxon>
        <taxon>Magnoliopsida</taxon>
        <taxon>eudicotyledons</taxon>
        <taxon>Gunneridae</taxon>
        <taxon>Pentapetalae</taxon>
        <taxon>rosids</taxon>
        <taxon>fabids</taxon>
        <taxon>Fabales</taxon>
        <taxon>Fabaceae</taxon>
        <taxon>Papilionoideae</taxon>
        <taxon>50 kb inversion clade</taxon>
        <taxon>NPAAA clade</taxon>
        <taxon>indigoferoid/millettioid clade</taxon>
        <taxon>Phaseoleae</taxon>
        <taxon>Glycine</taxon>
        <taxon>Glycine subgen. Soja</taxon>
    </lineage>
</organism>
<dbReference type="InterPro" id="IPR000490">
    <property type="entry name" value="Glyco_hydro_17"/>
</dbReference>
<feature type="signal peptide" evidence="9">
    <location>
        <begin position="1"/>
        <end position="32"/>
    </location>
</feature>
<dbReference type="Proteomes" id="UP000289340">
    <property type="component" value="Chromosome 15"/>
</dbReference>
<dbReference type="Gene3D" id="3.20.20.80">
    <property type="entry name" value="Glycosidases"/>
    <property type="match status" value="1"/>
</dbReference>
<protein>
    <recommendedName>
        <fullName evidence="3">glucan endo-1,3-beta-D-glucosidase</fullName>
        <ecNumber evidence="3">3.2.1.39</ecNumber>
    </recommendedName>
    <alternativeName>
        <fullName evidence="6">(1-&gt;3)-beta-glucan endohydrolase</fullName>
    </alternativeName>
    <alternativeName>
        <fullName evidence="7">Beta-1,3-endoglucanase</fullName>
    </alternativeName>
</protein>
<proteinExistence type="inferred from homology"/>
<dbReference type="Pfam" id="PF00332">
    <property type="entry name" value="Glyco_hydro_17"/>
    <property type="match status" value="1"/>
</dbReference>
<keyword evidence="5 10" id="KW-0326">Glycosidase</keyword>
<evidence type="ECO:0000256" key="8">
    <source>
        <dbReference type="RuleBase" id="RU004335"/>
    </source>
</evidence>
<keyword evidence="11" id="KW-1185">Reference proteome</keyword>
<dbReference type="GO" id="GO:0042973">
    <property type="term" value="F:glucan endo-1,3-beta-D-glucosidase activity"/>
    <property type="evidence" value="ECO:0007669"/>
    <property type="project" value="UniProtKB-EC"/>
</dbReference>
<gene>
    <name evidence="10" type="ORF">D0Y65_040896</name>
</gene>
<evidence type="ECO:0000313" key="10">
    <source>
        <dbReference type="EMBL" id="RZB64588.1"/>
    </source>
</evidence>
<comment type="catalytic activity">
    <reaction evidence="1">
        <text>Hydrolysis of (1-&gt;3)-beta-D-glucosidic linkages in (1-&gt;3)-beta-D-glucans.</text>
        <dbReference type="EC" id="3.2.1.39"/>
    </reaction>
</comment>
<feature type="chain" id="PRO_5019126553" description="glucan endo-1,3-beta-D-glucosidase" evidence="9">
    <location>
        <begin position="33"/>
        <end position="367"/>
    </location>
</feature>
<dbReference type="SUPFAM" id="SSF51445">
    <property type="entry name" value="(Trans)glycosidases"/>
    <property type="match status" value="1"/>
</dbReference>
<evidence type="ECO:0000256" key="1">
    <source>
        <dbReference type="ARBA" id="ARBA00000382"/>
    </source>
</evidence>
<comment type="caution">
    <text evidence="10">The sequence shown here is derived from an EMBL/GenBank/DDBJ whole genome shotgun (WGS) entry which is preliminary data.</text>
</comment>
<evidence type="ECO:0000256" key="9">
    <source>
        <dbReference type="SAM" id="SignalP"/>
    </source>
</evidence>
<sequence>MASLFARTKWFSLPTLLLLLELFTINLSTADAQIGVCYGMIGDNLPPANEVVHLQGLATNASIAQQWVQSNVLNFWPSVKIKYVVVGNEIDPVGSSSQFAQYVLPAIQNTYQAIRAQGLHDLIKVTTAISMDLLGNSYTPSQNYFKPDVRSYIDPIIGYLFPMLFSTNVVVWDGQYGYQNLFDATLDAVLVAIDNTGIGYVEGFSKFIWRLDSWFRQIAPFGALLKTFSPYGVICKHFPPGGCFARKLHASPKQTASQTGEFTDSEEAAIPIGDFAMHGGTASQTGEFVAGEGRGPGYVVGLRHRGASERCRDARIVIGAGGLQEELASLIGELKFTKIFIKRNARLPYACIPFFCLYLLHCIRFFS</sequence>
<dbReference type="EMBL" id="QZWG01000015">
    <property type="protein sequence ID" value="RZB64588.1"/>
    <property type="molecule type" value="Genomic_DNA"/>
</dbReference>